<gene>
    <name evidence="1" type="ORF">ISU02_22695</name>
</gene>
<protein>
    <submittedName>
        <fullName evidence="1">Uncharacterized protein</fullName>
    </submittedName>
</protein>
<accession>A0ABR9ZZP1</accession>
<sequence length="177" mass="19858">MNLMLFEHVSIPEGLKFTDFAIKNYQVTLEKHDIRCPGRYVCLLSGSEANLKNLSTLIAQKESLKFLDVKCLYHLEETILSRTNESMEPEDGDDLLAVETKHLIDGYYVLDLLIKRTQINQFSILSRLGLFGKGIILLSGKSNSIQMANAILGEDEIAVLVKSAEIIPKSSLEKVML</sequence>
<reference evidence="1 2" key="1">
    <citation type="submission" date="2020-11" db="EMBL/GenBank/DDBJ databases">
        <title>Fusibacter basophilias sp. nov.</title>
        <authorList>
            <person name="Qiu D."/>
        </authorList>
    </citation>
    <scope>NUCLEOTIDE SEQUENCE [LARGE SCALE GENOMIC DNA]</scope>
    <source>
        <strain evidence="1 2">Q10-2</strain>
    </source>
</reference>
<dbReference type="EMBL" id="JADKNH010000023">
    <property type="protein sequence ID" value="MBF4695917.1"/>
    <property type="molecule type" value="Genomic_DNA"/>
</dbReference>
<proteinExistence type="predicted"/>
<comment type="caution">
    <text evidence="1">The sequence shown here is derived from an EMBL/GenBank/DDBJ whole genome shotgun (WGS) entry which is preliminary data.</text>
</comment>
<evidence type="ECO:0000313" key="1">
    <source>
        <dbReference type="EMBL" id="MBF4695917.1"/>
    </source>
</evidence>
<dbReference type="RefSeq" id="WP_194704151.1">
    <property type="nucleotide sequence ID" value="NZ_JADKNH010000023.1"/>
</dbReference>
<keyword evidence="2" id="KW-1185">Reference proteome</keyword>
<dbReference type="Proteomes" id="UP000614200">
    <property type="component" value="Unassembled WGS sequence"/>
</dbReference>
<organism evidence="1 2">
    <name type="scientific">Fusibacter ferrireducens</name>
    <dbReference type="NCBI Taxonomy" id="2785058"/>
    <lineage>
        <taxon>Bacteria</taxon>
        <taxon>Bacillati</taxon>
        <taxon>Bacillota</taxon>
        <taxon>Clostridia</taxon>
        <taxon>Eubacteriales</taxon>
        <taxon>Eubacteriales Family XII. Incertae Sedis</taxon>
        <taxon>Fusibacter</taxon>
    </lineage>
</organism>
<evidence type="ECO:0000313" key="2">
    <source>
        <dbReference type="Proteomes" id="UP000614200"/>
    </source>
</evidence>
<name>A0ABR9ZZP1_9FIRM</name>